<dbReference type="AlphaFoldDB" id="W6TI26"/>
<dbReference type="InterPro" id="IPR002938">
    <property type="entry name" value="FAD-bd"/>
</dbReference>
<proteinExistence type="predicted"/>
<organism evidence="4 5">
    <name type="scientific">Holospora obtusa F1</name>
    <dbReference type="NCBI Taxonomy" id="1399147"/>
    <lineage>
        <taxon>Bacteria</taxon>
        <taxon>Pseudomonadati</taxon>
        <taxon>Pseudomonadota</taxon>
        <taxon>Alphaproteobacteria</taxon>
        <taxon>Holosporales</taxon>
        <taxon>Holosporaceae</taxon>
        <taxon>Holospora</taxon>
    </lineage>
</organism>
<comment type="caution">
    <text evidence="4">The sequence shown here is derived from an EMBL/GenBank/DDBJ whole genome shotgun (WGS) entry which is preliminary data.</text>
</comment>
<sequence length="373" mass="42865">MAYSTEIIIIGGGAIGLISALYLGAQGVSCLVLEKKSFEEVVQGKRHFAIAQDVVEWLAYWKIVDLRSFWIIQNAAVRMHGVCTEINFSSKRLGLPYLGVMVHEHILMEMLISMIENHPYVSVMFSENLERIWHEGNRIHVMNKKDKIYTGRCCIAADGKASWVRSQLKSKVLRFDFKQDASSGIVKFQGDAHTVWDVFFKDHCIGILPFSSHEAACILMGPSKKMLYSQKDDLLSLLNDLLHGKIKIFHFKQWDAHYPLTAGRSKEEVQELVLFLGDALEWMHPLMGQGMNLSLRYASRWLKNFPDALRSGICLKQWLLRSQQNNWKAGATVNFGALALQSSFRLTSWNIMRCTTFFPKIFEWYFKKTHITY</sequence>
<dbReference type="GO" id="GO:0016491">
    <property type="term" value="F:oxidoreductase activity"/>
    <property type="evidence" value="ECO:0007669"/>
    <property type="project" value="UniProtKB-KW"/>
</dbReference>
<dbReference type="SUPFAM" id="SSF51905">
    <property type="entry name" value="FAD/NAD(P)-binding domain"/>
    <property type="match status" value="1"/>
</dbReference>
<dbReference type="InterPro" id="IPR050631">
    <property type="entry name" value="PheA/TfdB_FAD_monoxygenase"/>
</dbReference>
<name>W6TI26_HOLOB</name>
<protein>
    <submittedName>
        <fullName evidence="4">2-octaprenylphenol hydroxylase</fullName>
    </submittedName>
</protein>
<keyword evidence="2" id="KW-1133">Transmembrane helix</keyword>
<accession>W6TI26</accession>
<dbReference type="GO" id="GO:0071949">
    <property type="term" value="F:FAD binding"/>
    <property type="evidence" value="ECO:0007669"/>
    <property type="project" value="InterPro"/>
</dbReference>
<dbReference type="PANTHER" id="PTHR43476:SF5">
    <property type="entry name" value="FAD-DEPENDENT MONOOXYGENASE"/>
    <property type="match status" value="1"/>
</dbReference>
<keyword evidence="1" id="KW-0560">Oxidoreductase</keyword>
<keyword evidence="5" id="KW-1185">Reference proteome</keyword>
<dbReference type="EMBL" id="AWTR02000017">
    <property type="protein sequence ID" value="ETZ07655.1"/>
    <property type="molecule type" value="Genomic_DNA"/>
</dbReference>
<dbReference type="Pfam" id="PF01494">
    <property type="entry name" value="FAD_binding_3"/>
    <property type="match status" value="1"/>
</dbReference>
<evidence type="ECO:0000313" key="5">
    <source>
        <dbReference type="Proteomes" id="UP000019112"/>
    </source>
</evidence>
<dbReference type="PRINTS" id="PR00420">
    <property type="entry name" value="RNGMNOXGNASE"/>
</dbReference>
<dbReference type="PANTHER" id="PTHR43476">
    <property type="entry name" value="3-(3-HYDROXY-PHENYL)PROPIONATE/3-HYDROXYCINNAMIC ACID HYDROXYLASE"/>
    <property type="match status" value="1"/>
</dbReference>
<evidence type="ECO:0000313" key="4">
    <source>
        <dbReference type="EMBL" id="ETZ07655.1"/>
    </source>
</evidence>
<dbReference type="Proteomes" id="UP000019112">
    <property type="component" value="Unassembled WGS sequence"/>
</dbReference>
<gene>
    <name evidence="4" type="ORF">P618_200146</name>
</gene>
<evidence type="ECO:0000256" key="1">
    <source>
        <dbReference type="ARBA" id="ARBA00023002"/>
    </source>
</evidence>
<dbReference type="InterPro" id="IPR036188">
    <property type="entry name" value="FAD/NAD-bd_sf"/>
</dbReference>
<evidence type="ECO:0000259" key="3">
    <source>
        <dbReference type="Pfam" id="PF01494"/>
    </source>
</evidence>
<keyword evidence="2" id="KW-0472">Membrane</keyword>
<dbReference type="eggNOG" id="COG0654">
    <property type="taxonomic scope" value="Bacteria"/>
</dbReference>
<dbReference type="Gene3D" id="3.50.50.60">
    <property type="entry name" value="FAD/NAD(P)-binding domain"/>
    <property type="match status" value="2"/>
</dbReference>
<feature type="transmembrane region" description="Helical" evidence="2">
    <location>
        <begin position="7"/>
        <end position="25"/>
    </location>
</feature>
<feature type="domain" description="FAD-binding" evidence="3">
    <location>
        <begin position="5"/>
        <end position="298"/>
    </location>
</feature>
<evidence type="ECO:0000256" key="2">
    <source>
        <dbReference type="SAM" id="Phobius"/>
    </source>
</evidence>
<dbReference type="STRING" id="1399147.P618_200146"/>
<dbReference type="OrthoDB" id="9796623at2"/>
<reference evidence="4 5" key="1">
    <citation type="journal article" date="2014" name="FEMS Microbiol. Lett.">
        <title>Draft genome sequences of three Holospora species (Holospora obtusa, Holospora undulata, and Holospora elegans), endonuclear symbiotic bacteria of the ciliate Paramecium caudatum.</title>
        <authorList>
            <person name="Dohra H."/>
            <person name="Tanaka K."/>
            <person name="Suzuki T."/>
            <person name="Fujishima M."/>
            <person name="Suzuki H."/>
        </authorList>
    </citation>
    <scope>NUCLEOTIDE SEQUENCE [LARGE SCALE GENOMIC DNA]</scope>
    <source>
        <strain evidence="4 5">F1</strain>
    </source>
</reference>
<dbReference type="RefSeq" id="WP_021827819.1">
    <property type="nucleotide sequence ID" value="NZ_AWTR02000017.1"/>
</dbReference>
<keyword evidence="2" id="KW-0812">Transmembrane</keyword>